<dbReference type="PANTHER" id="PTHR48022">
    <property type="entry name" value="PLASTIDIC GLUCOSE TRANSPORTER 4"/>
    <property type="match status" value="1"/>
</dbReference>
<feature type="transmembrane region" description="Helical" evidence="8">
    <location>
        <begin position="190"/>
        <end position="208"/>
    </location>
</feature>
<feature type="transmembrane region" description="Helical" evidence="8">
    <location>
        <begin position="220"/>
        <end position="240"/>
    </location>
</feature>
<name>A0A9Q8QN28_9HYPO</name>
<evidence type="ECO:0000256" key="7">
    <source>
        <dbReference type="RuleBase" id="RU003346"/>
    </source>
</evidence>
<dbReference type="Proteomes" id="UP000829364">
    <property type="component" value="Chromosome 7"/>
</dbReference>
<evidence type="ECO:0000256" key="8">
    <source>
        <dbReference type="SAM" id="Phobius"/>
    </source>
</evidence>
<dbReference type="InterPro" id="IPR003663">
    <property type="entry name" value="Sugar/inositol_transpt"/>
</dbReference>
<keyword evidence="3 7" id="KW-0813">Transport</keyword>
<dbReference type="InterPro" id="IPR050360">
    <property type="entry name" value="MFS_Sugar_Transporters"/>
</dbReference>
<dbReference type="FunFam" id="1.20.1250.20:FF:000134">
    <property type="entry name" value="MFS sugar transporter protein"/>
    <property type="match status" value="1"/>
</dbReference>
<feature type="transmembrane region" description="Helical" evidence="8">
    <location>
        <begin position="130"/>
        <end position="148"/>
    </location>
</feature>
<dbReference type="OrthoDB" id="6133115at2759"/>
<dbReference type="PANTHER" id="PTHR48022:SF13">
    <property type="entry name" value="MAJOR FACILITATOR SUPERFAMILY (MFS) PROFILE DOMAIN-CONTAINING PROTEIN"/>
    <property type="match status" value="1"/>
</dbReference>
<dbReference type="NCBIfam" id="TIGR00879">
    <property type="entry name" value="SP"/>
    <property type="match status" value="1"/>
</dbReference>
<feature type="transmembrane region" description="Helical" evidence="8">
    <location>
        <begin position="56"/>
        <end position="74"/>
    </location>
</feature>
<dbReference type="InterPro" id="IPR020846">
    <property type="entry name" value="MFS_dom"/>
</dbReference>
<evidence type="ECO:0000256" key="4">
    <source>
        <dbReference type="ARBA" id="ARBA00022692"/>
    </source>
</evidence>
<dbReference type="EMBL" id="CP086360">
    <property type="protein sequence ID" value="UNI21796.1"/>
    <property type="molecule type" value="Genomic_DNA"/>
</dbReference>
<dbReference type="InterPro" id="IPR005829">
    <property type="entry name" value="Sugar_transporter_CS"/>
</dbReference>
<feature type="transmembrane region" description="Helical" evidence="8">
    <location>
        <begin position="160"/>
        <end position="178"/>
    </location>
</feature>
<reference evidence="10" key="1">
    <citation type="submission" date="2021-11" db="EMBL/GenBank/DDBJ databases">
        <title>Purpureocillium_takamizusanense_genome.</title>
        <authorList>
            <person name="Nguyen N.-H."/>
        </authorList>
    </citation>
    <scope>NUCLEOTIDE SEQUENCE</scope>
    <source>
        <strain evidence="10">PT3</strain>
    </source>
</reference>
<dbReference type="PROSITE" id="PS00216">
    <property type="entry name" value="SUGAR_TRANSPORT_1"/>
    <property type="match status" value="1"/>
</dbReference>
<dbReference type="SUPFAM" id="SSF103473">
    <property type="entry name" value="MFS general substrate transporter"/>
    <property type="match status" value="1"/>
</dbReference>
<sequence>MDTTAAAQGKQGSVGSDHVERPVDDAVDVLVHQRGVAALEVVQRLEPIKKSSKRMIQLYIICGFMFLGSTMGGFDGALMGNMLAMPSFQHQFGAGIVGVKTAYISSMYSIGSVCALPFVGPATDTWGRRVGIVFGCVFVAMGVVIQVTSHALPQYLAGRFFLGFGACIANVACPSYVVEFAHPAYRGVITGLYNCGYYLGAVLAAAVLRGCAGLTGNASWLIPTYLQLAFPALLVPACFFSPESPRWLYVHGRPAQCRDILVKYHGNDNPDSLYVQLQLREFEDELELDGADKRWWDYRCLFNSRAAVYRAILCAVAVSAFSQWTGQGGVSYFLPGLLQTTGITDATTVLDINLGITIAGGVASCTGATLMDRFGRRKMLITCCIGLALLWGGMIGGTGAFTTSGNTAAANASIAFIFLINIVFSCAYTPLQALYPVEVLSFEQRAKGMALQNIAGNAAGLVNQFALPIALEKIAWKTYFIYLATCSLEAVYYFFLMVETKGHTLEELNEIFKAPNPRNASLAKERTEETVAQVSELKGGDL</sequence>
<gene>
    <name evidence="10" type="ORF">JDV02_007752</name>
</gene>
<feature type="transmembrane region" description="Helical" evidence="8">
    <location>
        <begin position="408"/>
        <end position="428"/>
    </location>
</feature>
<comment type="similarity">
    <text evidence="2 7">Belongs to the major facilitator superfamily. Sugar transporter (TC 2.A.1.1) family.</text>
</comment>
<evidence type="ECO:0000313" key="11">
    <source>
        <dbReference type="Proteomes" id="UP000829364"/>
    </source>
</evidence>
<accession>A0A9Q8QN28</accession>
<dbReference type="InterPro" id="IPR005828">
    <property type="entry name" value="MFS_sugar_transport-like"/>
</dbReference>
<dbReference type="Gene3D" id="1.20.1250.20">
    <property type="entry name" value="MFS general substrate transporter like domains"/>
    <property type="match status" value="1"/>
</dbReference>
<dbReference type="AlphaFoldDB" id="A0A9Q8QN28"/>
<dbReference type="RefSeq" id="XP_047845277.1">
    <property type="nucleotide sequence ID" value="XM_047989278.1"/>
</dbReference>
<organism evidence="10 11">
    <name type="scientific">Purpureocillium takamizusanense</name>
    <dbReference type="NCBI Taxonomy" id="2060973"/>
    <lineage>
        <taxon>Eukaryota</taxon>
        <taxon>Fungi</taxon>
        <taxon>Dikarya</taxon>
        <taxon>Ascomycota</taxon>
        <taxon>Pezizomycotina</taxon>
        <taxon>Sordariomycetes</taxon>
        <taxon>Hypocreomycetidae</taxon>
        <taxon>Hypocreales</taxon>
        <taxon>Ophiocordycipitaceae</taxon>
        <taxon>Purpureocillium</taxon>
    </lineage>
</organism>
<keyword evidence="11" id="KW-1185">Reference proteome</keyword>
<evidence type="ECO:0000256" key="3">
    <source>
        <dbReference type="ARBA" id="ARBA00022448"/>
    </source>
</evidence>
<keyword evidence="6 8" id="KW-0472">Membrane</keyword>
<dbReference type="GeneID" id="72069700"/>
<feature type="domain" description="Major facilitator superfamily (MFS) profile" evidence="9">
    <location>
        <begin position="61"/>
        <end position="501"/>
    </location>
</feature>
<comment type="subcellular location">
    <subcellularLocation>
        <location evidence="1">Membrane</location>
        <topology evidence="1">Multi-pass membrane protein</topology>
    </subcellularLocation>
</comment>
<feature type="transmembrane region" description="Helical" evidence="8">
    <location>
        <begin position="379"/>
        <end position="402"/>
    </location>
</feature>
<dbReference type="Pfam" id="PF00083">
    <property type="entry name" value="Sugar_tr"/>
    <property type="match status" value="1"/>
</dbReference>
<dbReference type="GO" id="GO:0005351">
    <property type="term" value="F:carbohydrate:proton symporter activity"/>
    <property type="evidence" value="ECO:0007669"/>
    <property type="project" value="TreeGrafter"/>
</dbReference>
<evidence type="ECO:0000256" key="6">
    <source>
        <dbReference type="ARBA" id="ARBA00023136"/>
    </source>
</evidence>
<proteinExistence type="inferred from homology"/>
<evidence type="ECO:0000259" key="9">
    <source>
        <dbReference type="PROSITE" id="PS50850"/>
    </source>
</evidence>
<dbReference type="KEGG" id="ptkz:JDV02_007752"/>
<evidence type="ECO:0000313" key="10">
    <source>
        <dbReference type="EMBL" id="UNI21796.1"/>
    </source>
</evidence>
<keyword evidence="4 8" id="KW-0812">Transmembrane</keyword>
<feature type="transmembrane region" description="Helical" evidence="8">
    <location>
        <begin position="94"/>
        <end position="118"/>
    </location>
</feature>
<evidence type="ECO:0000256" key="1">
    <source>
        <dbReference type="ARBA" id="ARBA00004141"/>
    </source>
</evidence>
<evidence type="ECO:0000256" key="5">
    <source>
        <dbReference type="ARBA" id="ARBA00022989"/>
    </source>
</evidence>
<dbReference type="GO" id="GO:0016020">
    <property type="term" value="C:membrane"/>
    <property type="evidence" value="ECO:0007669"/>
    <property type="project" value="UniProtKB-SubCell"/>
</dbReference>
<dbReference type="InterPro" id="IPR036259">
    <property type="entry name" value="MFS_trans_sf"/>
</dbReference>
<keyword evidence="5 8" id="KW-1133">Transmembrane helix</keyword>
<feature type="transmembrane region" description="Helical" evidence="8">
    <location>
        <begin position="479"/>
        <end position="498"/>
    </location>
</feature>
<evidence type="ECO:0000256" key="2">
    <source>
        <dbReference type="ARBA" id="ARBA00010992"/>
    </source>
</evidence>
<dbReference type="PROSITE" id="PS50850">
    <property type="entry name" value="MFS"/>
    <property type="match status" value="1"/>
</dbReference>
<protein>
    <recommendedName>
        <fullName evidence="9">Major facilitator superfamily (MFS) profile domain-containing protein</fullName>
    </recommendedName>
</protein>